<sequence>MNKIQQYMIEAIIAAFMLLFLFWSIGYWANALFNTKFDLKSCWDGFTTLGGAGLLAVLKYIMDSWKNSGDGDKPYQ</sequence>
<accession>A0A1H7AET2</accession>
<keyword evidence="1" id="KW-1133">Transmembrane helix</keyword>
<keyword evidence="3" id="KW-1185">Reference proteome</keyword>
<keyword evidence="1" id="KW-0812">Transmembrane</keyword>
<dbReference type="Proteomes" id="UP000199662">
    <property type="component" value="Unassembled WGS sequence"/>
</dbReference>
<dbReference type="STRING" id="84035.SAMN05660742_111137"/>
<proteinExistence type="predicted"/>
<dbReference type="RefSeq" id="WP_091831999.1">
    <property type="nucleotide sequence ID" value="NZ_FNZK01000011.1"/>
</dbReference>
<gene>
    <name evidence="2" type="ORF">SAMN05660742_111137</name>
</gene>
<reference evidence="2 3" key="1">
    <citation type="submission" date="2016-10" db="EMBL/GenBank/DDBJ databases">
        <authorList>
            <person name="de Groot N.N."/>
        </authorList>
    </citation>
    <scope>NUCLEOTIDE SEQUENCE [LARGE SCALE GENOMIC DNA]</scope>
    <source>
        <strain evidence="2 3">DSM 2179</strain>
    </source>
</reference>
<dbReference type="AlphaFoldDB" id="A0A1H7AET2"/>
<dbReference type="EMBL" id="FNZK01000011">
    <property type="protein sequence ID" value="SEJ60410.1"/>
    <property type="molecule type" value="Genomic_DNA"/>
</dbReference>
<feature type="transmembrane region" description="Helical" evidence="1">
    <location>
        <begin position="7"/>
        <end position="25"/>
    </location>
</feature>
<evidence type="ECO:0000313" key="3">
    <source>
        <dbReference type="Proteomes" id="UP000199662"/>
    </source>
</evidence>
<organism evidence="2 3">
    <name type="scientific">Propionispira arboris</name>
    <dbReference type="NCBI Taxonomy" id="84035"/>
    <lineage>
        <taxon>Bacteria</taxon>
        <taxon>Bacillati</taxon>
        <taxon>Bacillota</taxon>
        <taxon>Negativicutes</taxon>
        <taxon>Selenomonadales</taxon>
        <taxon>Selenomonadaceae</taxon>
        <taxon>Propionispira</taxon>
    </lineage>
</organism>
<keyword evidence="1" id="KW-0472">Membrane</keyword>
<evidence type="ECO:0000313" key="2">
    <source>
        <dbReference type="EMBL" id="SEJ60410.1"/>
    </source>
</evidence>
<name>A0A1H7AET2_9FIRM</name>
<protein>
    <submittedName>
        <fullName evidence="2">Uncharacterized protein</fullName>
    </submittedName>
</protein>
<evidence type="ECO:0000256" key="1">
    <source>
        <dbReference type="SAM" id="Phobius"/>
    </source>
</evidence>